<name>A0ABU6CS40_9GAMM</name>
<dbReference type="Proteomes" id="UP001308005">
    <property type="component" value="Unassembled WGS sequence"/>
</dbReference>
<sequence length="63" mass="7025">MTTPNTVELELINKLVSENDDPIDFILELQSCPETRNNPDAAHLAMQIWQEARQGMEGVSKAA</sequence>
<gene>
    <name evidence="1" type="ORF">VSS37_01330</name>
</gene>
<proteinExistence type="predicted"/>
<comment type="caution">
    <text evidence="1">The sequence shown here is derived from an EMBL/GenBank/DDBJ whole genome shotgun (WGS) entry which is preliminary data.</text>
</comment>
<keyword evidence="2" id="KW-1185">Reference proteome</keyword>
<organism evidence="1 2">
    <name type="scientific">Candidatus Thiothrix phosphatis</name>
    <dbReference type="NCBI Taxonomy" id="3112415"/>
    <lineage>
        <taxon>Bacteria</taxon>
        <taxon>Pseudomonadati</taxon>
        <taxon>Pseudomonadota</taxon>
        <taxon>Gammaproteobacteria</taxon>
        <taxon>Thiotrichales</taxon>
        <taxon>Thiotrichaceae</taxon>
        <taxon>Thiothrix</taxon>
    </lineage>
</organism>
<evidence type="ECO:0000313" key="1">
    <source>
        <dbReference type="EMBL" id="MEB4589610.1"/>
    </source>
</evidence>
<reference evidence="2" key="1">
    <citation type="submission" date="2023-07" db="EMBL/GenBank/DDBJ databases">
        <title>The carbon used by Thiothrix.</title>
        <authorList>
            <person name="Chen L."/>
        </authorList>
    </citation>
    <scope>NUCLEOTIDE SEQUENCE [LARGE SCALE GENOMIC DNA]</scope>
</reference>
<dbReference type="EMBL" id="JAYMYJ010000012">
    <property type="protein sequence ID" value="MEB4589610.1"/>
    <property type="molecule type" value="Genomic_DNA"/>
</dbReference>
<dbReference type="RefSeq" id="WP_324692799.1">
    <property type="nucleotide sequence ID" value="NZ_JAYMYJ010000012.1"/>
</dbReference>
<protein>
    <submittedName>
        <fullName evidence="1">Uncharacterized protein</fullName>
    </submittedName>
</protein>
<evidence type="ECO:0000313" key="2">
    <source>
        <dbReference type="Proteomes" id="UP001308005"/>
    </source>
</evidence>
<accession>A0ABU6CS40</accession>